<keyword evidence="12" id="KW-1185">Reference proteome</keyword>
<organism evidence="11 12">
    <name type="scientific">Pseudoscardovia suis</name>
    <dbReference type="NCBI Taxonomy" id="987063"/>
    <lineage>
        <taxon>Bacteria</taxon>
        <taxon>Bacillati</taxon>
        <taxon>Actinomycetota</taxon>
        <taxon>Actinomycetes</taxon>
        <taxon>Bifidobacteriales</taxon>
        <taxon>Bifidobacteriaceae</taxon>
        <taxon>Pseudoscardovia</taxon>
    </lineage>
</organism>
<feature type="transmembrane region" description="Helical" evidence="9">
    <location>
        <begin position="174"/>
        <end position="199"/>
    </location>
</feature>
<evidence type="ECO:0000256" key="6">
    <source>
        <dbReference type="ARBA" id="ARBA00023136"/>
    </source>
</evidence>
<evidence type="ECO:0000256" key="3">
    <source>
        <dbReference type="ARBA" id="ARBA00022692"/>
    </source>
</evidence>
<dbReference type="PANTHER" id="PTHR11537">
    <property type="entry name" value="VOLTAGE-GATED POTASSIUM CHANNEL"/>
    <property type="match status" value="1"/>
</dbReference>
<dbReference type="AlphaFoldDB" id="A0A261EYM9"/>
<dbReference type="RefSeq" id="WP_157847176.1">
    <property type="nucleotide sequence ID" value="NZ_MWWQ01000006.1"/>
</dbReference>
<evidence type="ECO:0000256" key="9">
    <source>
        <dbReference type="SAM" id="Phobius"/>
    </source>
</evidence>
<keyword evidence="7" id="KW-0407">Ion channel</keyword>
<dbReference type="Proteomes" id="UP000216454">
    <property type="component" value="Unassembled WGS sequence"/>
</dbReference>
<keyword evidence="4 9" id="KW-1133">Transmembrane helix</keyword>
<dbReference type="GO" id="GO:0001508">
    <property type="term" value="P:action potential"/>
    <property type="evidence" value="ECO:0007669"/>
    <property type="project" value="TreeGrafter"/>
</dbReference>
<dbReference type="OrthoDB" id="9799090at2"/>
<dbReference type="GO" id="GO:0008076">
    <property type="term" value="C:voltage-gated potassium channel complex"/>
    <property type="evidence" value="ECO:0007669"/>
    <property type="project" value="InterPro"/>
</dbReference>
<keyword evidence="3 9" id="KW-0812">Transmembrane</keyword>
<dbReference type="EMBL" id="MWWQ01000006">
    <property type="protein sequence ID" value="OZG51964.1"/>
    <property type="molecule type" value="Genomic_DNA"/>
</dbReference>
<feature type="compositionally biased region" description="Basic and acidic residues" evidence="8">
    <location>
        <begin position="291"/>
        <end position="316"/>
    </location>
</feature>
<feature type="compositionally biased region" description="Basic and acidic residues" evidence="8">
    <location>
        <begin position="385"/>
        <end position="400"/>
    </location>
</feature>
<feature type="compositionally biased region" description="Acidic residues" evidence="8">
    <location>
        <begin position="253"/>
        <end position="267"/>
    </location>
</feature>
<feature type="domain" description="Potassium channel" evidence="10">
    <location>
        <begin position="123"/>
        <end position="199"/>
    </location>
</feature>
<comment type="subcellular location">
    <subcellularLocation>
        <location evidence="1">Membrane</location>
        <topology evidence="1">Multi-pass membrane protein</topology>
    </subcellularLocation>
</comment>
<protein>
    <submittedName>
        <fullName evidence="11">Kef-type K+ transport system NAD-binding component</fullName>
    </submittedName>
</protein>
<sequence length="410" mass="45811">MTFEKWEKASEPFMTALSFIFLAIYTWVVLAQPYGLAATIASVVMDALWIIFAIDYIVTLILVPNKGRWFITHLLDLLVVTLPMFRPLRIVFALTPLRALRKANSQSFRARIITYTVAVSIMVFFVGSLALLDAERNAPGSTIRTYPESLWCLWVSMTSVGYGDYAPVTTMGRVIAGLMMFAGIILNGIICALLSSWLIQEESIRKNREDRLTKERIAKIHGHMDEISKDLREIKRGLAAMQMQAQDVHEASDDGFDEDDDEDDDEYVSTAARREPTGDTTVVLHPADIARYGEQERQRAAERRRLQQQRDQEAEHNAFISDTLSDEPDPDSGYSQIASPSVQRPGWFFGLPFGKPTREPKADRLTGEKRPASYHTGKIAVSHVETGRDGARHDGGHDGNGKSGKSGSAD</sequence>
<evidence type="ECO:0000256" key="4">
    <source>
        <dbReference type="ARBA" id="ARBA00022989"/>
    </source>
</evidence>
<evidence type="ECO:0000256" key="8">
    <source>
        <dbReference type="SAM" id="MobiDB-lite"/>
    </source>
</evidence>
<name>A0A261EYM9_9BIFI</name>
<keyword evidence="6 9" id="KW-0472">Membrane</keyword>
<keyword evidence="5" id="KW-0406">Ion transport</keyword>
<dbReference type="Gene3D" id="1.10.287.70">
    <property type="match status" value="1"/>
</dbReference>
<dbReference type="PANTHER" id="PTHR11537:SF254">
    <property type="entry name" value="POTASSIUM VOLTAGE-GATED CHANNEL PROTEIN SHAB"/>
    <property type="match status" value="1"/>
</dbReference>
<proteinExistence type="predicted"/>
<feature type="transmembrane region" description="Helical" evidence="9">
    <location>
        <begin position="12"/>
        <end position="31"/>
    </location>
</feature>
<feature type="compositionally biased region" description="Polar residues" evidence="8">
    <location>
        <begin position="333"/>
        <end position="342"/>
    </location>
</feature>
<feature type="transmembrane region" description="Helical" evidence="9">
    <location>
        <begin position="43"/>
        <end position="63"/>
    </location>
</feature>
<feature type="compositionally biased region" description="Basic and acidic residues" evidence="8">
    <location>
        <begin position="356"/>
        <end position="371"/>
    </location>
</feature>
<feature type="transmembrane region" description="Helical" evidence="9">
    <location>
        <begin position="112"/>
        <end position="132"/>
    </location>
</feature>
<evidence type="ECO:0000313" key="11">
    <source>
        <dbReference type="EMBL" id="OZG51964.1"/>
    </source>
</evidence>
<evidence type="ECO:0000256" key="2">
    <source>
        <dbReference type="ARBA" id="ARBA00022448"/>
    </source>
</evidence>
<comment type="caution">
    <text evidence="11">The sequence shown here is derived from an EMBL/GenBank/DDBJ whole genome shotgun (WGS) entry which is preliminary data.</text>
</comment>
<dbReference type="PRINTS" id="PR00169">
    <property type="entry name" value="KCHANNEL"/>
</dbReference>
<accession>A0A261EYM9</accession>
<dbReference type="InterPro" id="IPR028325">
    <property type="entry name" value="VG_K_chnl"/>
</dbReference>
<dbReference type="GO" id="GO:0005249">
    <property type="term" value="F:voltage-gated potassium channel activity"/>
    <property type="evidence" value="ECO:0007669"/>
    <property type="project" value="InterPro"/>
</dbReference>
<gene>
    <name evidence="11" type="ORF">PSSU_0747</name>
</gene>
<evidence type="ECO:0000313" key="12">
    <source>
        <dbReference type="Proteomes" id="UP000216454"/>
    </source>
</evidence>
<evidence type="ECO:0000256" key="1">
    <source>
        <dbReference type="ARBA" id="ARBA00004141"/>
    </source>
</evidence>
<feature type="region of interest" description="Disordered" evidence="8">
    <location>
        <begin position="242"/>
        <end position="410"/>
    </location>
</feature>
<dbReference type="Gene3D" id="1.20.5.110">
    <property type="match status" value="1"/>
</dbReference>
<dbReference type="SUPFAM" id="SSF81324">
    <property type="entry name" value="Voltage-gated potassium channels"/>
    <property type="match status" value="1"/>
</dbReference>
<evidence type="ECO:0000256" key="5">
    <source>
        <dbReference type="ARBA" id="ARBA00023065"/>
    </source>
</evidence>
<dbReference type="InterPro" id="IPR013099">
    <property type="entry name" value="K_chnl_dom"/>
</dbReference>
<keyword evidence="2" id="KW-0813">Transport</keyword>
<reference evidence="11 12" key="1">
    <citation type="journal article" date="2017" name="BMC Genomics">
        <title>Comparative genomic and phylogenomic analyses of the Bifidobacteriaceae family.</title>
        <authorList>
            <person name="Lugli G.A."/>
            <person name="Milani C."/>
            <person name="Turroni F."/>
            <person name="Duranti S."/>
            <person name="Mancabelli L."/>
            <person name="Mangifesta M."/>
            <person name="Ferrario C."/>
            <person name="Modesto M."/>
            <person name="Mattarelli P."/>
            <person name="Jiri K."/>
            <person name="van Sinderen D."/>
            <person name="Ventura M."/>
        </authorList>
    </citation>
    <scope>NUCLEOTIDE SEQUENCE [LARGE SCALE GENOMIC DNA]</scope>
    <source>
        <strain evidence="11 12">DSM 24744</strain>
    </source>
</reference>
<evidence type="ECO:0000256" key="7">
    <source>
        <dbReference type="ARBA" id="ARBA00023303"/>
    </source>
</evidence>
<dbReference type="Pfam" id="PF07885">
    <property type="entry name" value="Ion_trans_2"/>
    <property type="match status" value="1"/>
</dbReference>
<evidence type="ECO:0000259" key="10">
    <source>
        <dbReference type="Pfam" id="PF07885"/>
    </source>
</evidence>